<evidence type="ECO:0000256" key="3">
    <source>
        <dbReference type="ARBA" id="ARBA00023015"/>
    </source>
</evidence>
<comment type="subunit">
    <text evidence="2">Homodimer.</text>
</comment>
<feature type="region of interest" description="Disordered" evidence="7">
    <location>
        <begin position="215"/>
        <end position="257"/>
    </location>
</feature>
<keyword evidence="10" id="KW-1185">Reference proteome</keyword>
<keyword evidence="5" id="KW-0804">Transcription</keyword>
<proteinExistence type="predicted"/>
<dbReference type="OMA" id="MNFPYSA"/>
<reference evidence="10" key="2">
    <citation type="journal article" date="2018" name="BMC Genomics">
        <title>A manually annotated Actinidia chinensis var. chinensis (kiwifruit) genome highlights the challenges associated with draft genomes and gene prediction in plants.</title>
        <authorList>
            <person name="Pilkington S.M."/>
            <person name="Crowhurst R."/>
            <person name="Hilario E."/>
            <person name="Nardozza S."/>
            <person name="Fraser L."/>
            <person name="Peng Y."/>
            <person name="Gunaseelan K."/>
            <person name="Simpson R."/>
            <person name="Tahir J."/>
            <person name="Deroles S.C."/>
            <person name="Templeton K."/>
            <person name="Luo Z."/>
            <person name="Davy M."/>
            <person name="Cheng C."/>
            <person name="McNeilage M."/>
            <person name="Scaglione D."/>
            <person name="Liu Y."/>
            <person name="Zhang Q."/>
            <person name="Datson P."/>
            <person name="De Silva N."/>
            <person name="Gardiner S.E."/>
            <person name="Bassett H."/>
            <person name="Chagne D."/>
            <person name="McCallum J."/>
            <person name="Dzierzon H."/>
            <person name="Deng C."/>
            <person name="Wang Y.Y."/>
            <person name="Barron L."/>
            <person name="Manako K."/>
            <person name="Bowen J."/>
            <person name="Foster T.M."/>
            <person name="Erridge Z.A."/>
            <person name="Tiffin H."/>
            <person name="Waite C.N."/>
            <person name="Davies K.M."/>
            <person name="Grierson E.P."/>
            <person name="Laing W.A."/>
            <person name="Kirk R."/>
            <person name="Chen X."/>
            <person name="Wood M."/>
            <person name="Montefiori M."/>
            <person name="Brummell D.A."/>
            <person name="Schwinn K.E."/>
            <person name="Catanach A."/>
            <person name="Fullerton C."/>
            <person name="Li D."/>
            <person name="Meiyalaghan S."/>
            <person name="Nieuwenhuizen N."/>
            <person name="Read N."/>
            <person name="Prakash R."/>
            <person name="Hunter D."/>
            <person name="Zhang H."/>
            <person name="McKenzie M."/>
            <person name="Knabel M."/>
            <person name="Harris A."/>
            <person name="Allan A.C."/>
            <person name="Gleave A."/>
            <person name="Chen A."/>
            <person name="Janssen B.J."/>
            <person name="Plunkett B."/>
            <person name="Ampomah-Dwamena C."/>
            <person name="Voogd C."/>
            <person name="Leif D."/>
            <person name="Lafferty D."/>
            <person name="Souleyre E.J.F."/>
            <person name="Varkonyi-Gasic E."/>
            <person name="Gambi F."/>
            <person name="Hanley J."/>
            <person name="Yao J.L."/>
            <person name="Cheung J."/>
            <person name="David K.M."/>
            <person name="Warren B."/>
            <person name="Marsh K."/>
            <person name="Snowden K.C."/>
            <person name="Lin-Wang K."/>
            <person name="Brian L."/>
            <person name="Martinez-Sanchez M."/>
            <person name="Wang M."/>
            <person name="Ileperuma N."/>
            <person name="Macnee N."/>
            <person name="Campin R."/>
            <person name="McAtee P."/>
            <person name="Drummond R.S.M."/>
            <person name="Espley R.V."/>
            <person name="Ireland H.S."/>
            <person name="Wu R."/>
            <person name="Atkinson R.G."/>
            <person name="Karunairetnam S."/>
            <person name="Bulley S."/>
            <person name="Chunkath S."/>
            <person name="Hanley Z."/>
            <person name="Storey R."/>
            <person name="Thrimawithana A.H."/>
            <person name="Thomson S."/>
            <person name="David C."/>
            <person name="Testolin R."/>
            <person name="Huang H."/>
            <person name="Hellens R.P."/>
            <person name="Schaffer R.J."/>
        </authorList>
    </citation>
    <scope>NUCLEOTIDE SEQUENCE [LARGE SCALE GENOMIC DNA]</scope>
    <source>
        <strain evidence="10">cv. Red5</strain>
    </source>
</reference>
<reference evidence="9 10" key="1">
    <citation type="submission" date="2017-07" db="EMBL/GenBank/DDBJ databases">
        <title>An improved, manually edited Actinidia chinensis var. chinensis (kiwifruit) genome highlights the challenges associated with draft genomes and gene prediction in plants.</title>
        <authorList>
            <person name="Pilkington S."/>
            <person name="Crowhurst R."/>
            <person name="Hilario E."/>
            <person name="Nardozza S."/>
            <person name="Fraser L."/>
            <person name="Peng Y."/>
            <person name="Gunaseelan K."/>
            <person name="Simpson R."/>
            <person name="Tahir J."/>
            <person name="Deroles S."/>
            <person name="Templeton K."/>
            <person name="Luo Z."/>
            <person name="Davy M."/>
            <person name="Cheng C."/>
            <person name="Mcneilage M."/>
            <person name="Scaglione D."/>
            <person name="Liu Y."/>
            <person name="Zhang Q."/>
            <person name="Datson P."/>
            <person name="De Silva N."/>
            <person name="Gardiner S."/>
            <person name="Bassett H."/>
            <person name="Chagne D."/>
            <person name="Mccallum J."/>
            <person name="Dzierzon H."/>
            <person name="Deng C."/>
            <person name="Wang Y.-Y."/>
            <person name="Barron N."/>
            <person name="Manako K."/>
            <person name="Bowen J."/>
            <person name="Foster T."/>
            <person name="Erridge Z."/>
            <person name="Tiffin H."/>
            <person name="Waite C."/>
            <person name="Davies K."/>
            <person name="Grierson E."/>
            <person name="Laing W."/>
            <person name="Kirk R."/>
            <person name="Chen X."/>
            <person name="Wood M."/>
            <person name="Montefiori M."/>
            <person name="Brummell D."/>
            <person name="Schwinn K."/>
            <person name="Catanach A."/>
            <person name="Fullerton C."/>
            <person name="Li D."/>
            <person name="Meiyalaghan S."/>
            <person name="Nieuwenhuizen N."/>
            <person name="Read N."/>
            <person name="Prakash R."/>
            <person name="Hunter D."/>
            <person name="Zhang H."/>
            <person name="Mckenzie M."/>
            <person name="Knabel M."/>
            <person name="Harris A."/>
            <person name="Allan A."/>
            <person name="Chen A."/>
            <person name="Janssen B."/>
            <person name="Plunkett B."/>
            <person name="Dwamena C."/>
            <person name="Voogd C."/>
            <person name="Leif D."/>
            <person name="Lafferty D."/>
            <person name="Souleyre E."/>
            <person name="Varkonyi-Gasic E."/>
            <person name="Gambi F."/>
            <person name="Hanley J."/>
            <person name="Yao J.-L."/>
            <person name="Cheung J."/>
            <person name="David K."/>
            <person name="Warren B."/>
            <person name="Marsh K."/>
            <person name="Snowden K."/>
            <person name="Lin-Wang K."/>
            <person name="Brian L."/>
            <person name="Martinez-Sanchez M."/>
            <person name="Wang M."/>
            <person name="Ileperuma N."/>
            <person name="Macnee N."/>
            <person name="Campin R."/>
            <person name="Mcatee P."/>
            <person name="Drummond R."/>
            <person name="Espley R."/>
            <person name="Ireland H."/>
            <person name="Wu R."/>
            <person name="Atkinson R."/>
            <person name="Karunairetnam S."/>
            <person name="Bulley S."/>
            <person name="Chunkath S."/>
            <person name="Hanley Z."/>
            <person name="Storey R."/>
            <person name="Thrimawithana A."/>
            <person name="Thomson S."/>
            <person name="David C."/>
            <person name="Testolin R."/>
        </authorList>
    </citation>
    <scope>NUCLEOTIDE SEQUENCE [LARGE SCALE GENOMIC DNA]</scope>
    <source>
        <strain evidence="10">cv. Red5</strain>
        <tissue evidence="9">Young leaf</tissue>
    </source>
</reference>
<dbReference type="FunCoup" id="A0A2R6PRJ2">
    <property type="interactions" value="143"/>
</dbReference>
<evidence type="ECO:0000256" key="6">
    <source>
        <dbReference type="ARBA" id="ARBA00023242"/>
    </source>
</evidence>
<dbReference type="GO" id="GO:0000981">
    <property type="term" value="F:DNA-binding transcription factor activity, RNA polymerase II-specific"/>
    <property type="evidence" value="ECO:0007669"/>
    <property type="project" value="TreeGrafter"/>
</dbReference>
<dbReference type="SUPFAM" id="SSF47459">
    <property type="entry name" value="HLH, helix-loop-helix DNA-binding domain"/>
    <property type="match status" value="1"/>
</dbReference>
<dbReference type="FunFam" id="4.10.280.10:FF:000032">
    <property type="entry name" value="Transcription factor bHLH123 family"/>
    <property type="match status" value="1"/>
</dbReference>
<evidence type="ECO:0000259" key="8">
    <source>
        <dbReference type="PROSITE" id="PS50888"/>
    </source>
</evidence>
<dbReference type="PANTHER" id="PTHR16223:SF46">
    <property type="entry name" value="TRANSCRIPTION FACTOR BHLH123"/>
    <property type="match status" value="1"/>
</dbReference>
<keyword evidence="4" id="KW-0238">DNA-binding</keyword>
<feature type="compositionally biased region" description="Basic and acidic residues" evidence="7">
    <location>
        <begin position="218"/>
        <end position="230"/>
    </location>
</feature>
<keyword evidence="3" id="KW-0805">Transcription regulation</keyword>
<dbReference type="InterPro" id="IPR045239">
    <property type="entry name" value="bHLH95_bHLH"/>
</dbReference>
<dbReference type="EMBL" id="NKQK01000023">
    <property type="protein sequence ID" value="PSR95649.1"/>
    <property type="molecule type" value="Genomic_DNA"/>
</dbReference>
<evidence type="ECO:0000256" key="7">
    <source>
        <dbReference type="SAM" id="MobiDB-lite"/>
    </source>
</evidence>
<evidence type="ECO:0000313" key="10">
    <source>
        <dbReference type="Proteomes" id="UP000241394"/>
    </source>
</evidence>
<keyword evidence="6" id="KW-0539">Nucleus</keyword>
<dbReference type="GO" id="GO:0000978">
    <property type="term" value="F:RNA polymerase II cis-regulatory region sequence-specific DNA binding"/>
    <property type="evidence" value="ECO:0007669"/>
    <property type="project" value="TreeGrafter"/>
</dbReference>
<dbReference type="InterPro" id="IPR011598">
    <property type="entry name" value="bHLH_dom"/>
</dbReference>
<evidence type="ECO:0000256" key="1">
    <source>
        <dbReference type="ARBA" id="ARBA00004123"/>
    </source>
</evidence>
<dbReference type="SMART" id="SM00353">
    <property type="entry name" value="HLH"/>
    <property type="match status" value="1"/>
</dbReference>
<evidence type="ECO:0000313" key="9">
    <source>
        <dbReference type="EMBL" id="PSR95649.1"/>
    </source>
</evidence>
<dbReference type="Proteomes" id="UP000241394">
    <property type="component" value="Chromosome LG23"/>
</dbReference>
<feature type="domain" description="BHLH" evidence="8">
    <location>
        <begin position="249"/>
        <end position="298"/>
    </location>
</feature>
<evidence type="ECO:0000256" key="2">
    <source>
        <dbReference type="ARBA" id="ARBA00011738"/>
    </source>
</evidence>
<organism evidence="9 10">
    <name type="scientific">Actinidia chinensis var. chinensis</name>
    <name type="common">Chinese soft-hair kiwi</name>
    <dbReference type="NCBI Taxonomy" id="1590841"/>
    <lineage>
        <taxon>Eukaryota</taxon>
        <taxon>Viridiplantae</taxon>
        <taxon>Streptophyta</taxon>
        <taxon>Embryophyta</taxon>
        <taxon>Tracheophyta</taxon>
        <taxon>Spermatophyta</taxon>
        <taxon>Magnoliopsida</taxon>
        <taxon>eudicotyledons</taxon>
        <taxon>Gunneridae</taxon>
        <taxon>Pentapetalae</taxon>
        <taxon>asterids</taxon>
        <taxon>Ericales</taxon>
        <taxon>Actinidiaceae</taxon>
        <taxon>Actinidia</taxon>
    </lineage>
</organism>
<dbReference type="OrthoDB" id="673975at2759"/>
<dbReference type="CDD" id="cd11393">
    <property type="entry name" value="bHLH_AtbHLH_like"/>
    <property type="match status" value="1"/>
</dbReference>
<protein>
    <submittedName>
        <fullName evidence="9">Transcription factor bHLH123 like</fullName>
    </submittedName>
</protein>
<evidence type="ECO:0000256" key="5">
    <source>
        <dbReference type="ARBA" id="ARBA00023163"/>
    </source>
</evidence>
<dbReference type="GO" id="GO:0005634">
    <property type="term" value="C:nucleus"/>
    <property type="evidence" value="ECO:0007669"/>
    <property type="project" value="UniProtKB-SubCell"/>
</dbReference>
<dbReference type="InterPro" id="IPR045843">
    <property type="entry name" value="IND-like"/>
</dbReference>
<dbReference type="PROSITE" id="PS50888">
    <property type="entry name" value="BHLH"/>
    <property type="match status" value="1"/>
</dbReference>
<accession>A0A2R6PRJ2</accession>
<gene>
    <name evidence="9" type="ORF">CEY00_Acc21672</name>
</gene>
<dbReference type="GO" id="GO:0046983">
    <property type="term" value="F:protein dimerization activity"/>
    <property type="evidence" value="ECO:0007669"/>
    <property type="project" value="InterPro"/>
</dbReference>
<dbReference type="Gramene" id="PSR95649">
    <property type="protein sequence ID" value="PSR95649"/>
    <property type="gene ID" value="CEY00_Acc21672"/>
</dbReference>
<dbReference type="InParanoid" id="A0A2R6PRJ2"/>
<dbReference type="Gene3D" id="4.10.280.10">
    <property type="entry name" value="Helix-loop-helix DNA-binding domain"/>
    <property type="match status" value="1"/>
</dbReference>
<dbReference type="STRING" id="1590841.A0A2R6PRJ2"/>
<name>A0A2R6PRJ2_ACTCC</name>
<dbReference type="AlphaFoldDB" id="A0A2R6PRJ2"/>
<dbReference type="InterPro" id="IPR036638">
    <property type="entry name" value="HLH_DNA-bd_sf"/>
</dbReference>
<sequence>MAEEFHLSSGNWWENLSRNRYVDAGSSQAEPNSQLMGLGLSSQAMDWNNTSLVRGGKVEDNFLHTGANFPQETTMESSQNQWREKMYSENSSATRGFSLDQPQFTSAHISSCESIVTTSFQMDPATYGNSSIQGLLLGSDNQQQRPIIESRPMNYPYPPVNYNQFPQFLRSSSPPKLPSHSQLQFSNNTPFWNATVANDDRSNFFLSSLQGQFNPPAFDEKPKNAPKVRDLGTVTKKNSNEASNKRSRSETPSPLPAFKVRKEKMGDRITALQQLVSPFGKTDTASVLSEAIEYIKFLHQQVNVLSTPYMKSGASMQQQQNSDKKQDLISRGLCLVPVSSTFPVTHENAVDFWTPTFGGTFR</sequence>
<comment type="subcellular location">
    <subcellularLocation>
        <location evidence="1">Nucleus</location>
    </subcellularLocation>
</comment>
<evidence type="ECO:0000256" key="4">
    <source>
        <dbReference type="ARBA" id="ARBA00023125"/>
    </source>
</evidence>
<dbReference type="PANTHER" id="PTHR16223">
    <property type="entry name" value="TRANSCRIPTION FACTOR BHLH83-RELATED"/>
    <property type="match status" value="1"/>
</dbReference>
<comment type="caution">
    <text evidence="9">The sequence shown here is derived from an EMBL/GenBank/DDBJ whole genome shotgun (WGS) entry which is preliminary data.</text>
</comment>